<dbReference type="GO" id="GO:0031410">
    <property type="term" value="C:cytoplasmic vesicle"/>
    <property type="evidence" value="ECO:0007669"/>
    <property type="project" value="UniProtKB-KW"/>
</dbReference>
<gene>
    <name evidence="7" type="ORF">BOTBODRAFT_27077</name>
</gene>
<evidence type="ECO:0000256" key="4">
    <source>
        <dbReference type="ARBA" id="ARBA00023136"/>
    </source>
</evidence>
<dbReference type="Proteomes" id="UP000027195">
    <property type="component" value="Unassembled WGS sequence"/>
</dbReference>
<accession>A0A067NBB2</accession>
<evidence type="ECO:0000313" key="8">
    <source>
        <dbReference type="Proteomes" id="UP000027195"/>
    </source>
</evidence>
<dbReference type="InParanoid" id="A0A067NBB2"/>
<reference evidence="8" key="1">
    <citation type="journal article" date="2014" name="Proc. Natl. Acad. Sci. U.S.A.">
        <title>Extensive sampling of basidiomycete genomes demonstrates inadequacy of the white-rot/brown-rot paradigm for wood decay fungi.</title>
        <authorList>
            <person name="Riley R."/>
            <person name="Salamov A.A."/>
            <person name="Brown D.W."/>
            <person name="Nagy L.G."/>
            <person name="Floudas D."/>
            <person name="Held B.W."/>
            <person name="Levasseur A."/>
            <person name="Lombard V."/>
            <person name="Morin E."/>
            <person name="Otillar R."/>
            <person name="Lindquist E.A."/>
            <person name="Sun H."/>
            <person name="LaButti K.M."/>
            <person name="Schmutz J."/>
            <person name="Jabbour D."/>
            <person name="Luo H."/>
            <person name="Baker S.E."/>
            <person name="Pisabarro A.G."/>
            <person name="Walton J.D."/>
            <person name="Blanchette R.A."/>
            <person name="Henrissat B."/>
            <person name="Martin F."/>
            <person name="Cullen D."/>
            <person name="Hibbett D.S."/>
            <person name="Grigoriev I.V."/>
        </authorList>
    </citation>
    <scope>NUCLEOTIDE SEQUENCE [LARGE SCALE GENOMIC DNA]</scope>
    <source>
        <strain evidence="8">FD-172 SS1</strain>
    </source>
</reference>
<dbReference type="STRING" id="930990.A0A067NBB2"/>
<keyword evidence="8" id="KW-1185">Reference proteome</keyword>
<keyword evidence="2" id="KW-0256">Endoplasmic reticulum</keyword>
<evidence type="ECO:0000313" key="7">
    <source>
        <dbReference type="EMBL" id="KDQ21076.1"/>
    </source>
</evidence>
<keyword evidence="1 6" id="KW-0812">Transmembrane</keyword>
<dbReference type="Pfam" id="PF09446">
    <property type="entry name" value="VMA21"/>
    <property type="match status" value="1"/>
</dbReference>
<feature type="transmembrane region" description="Helical" evidence="6">
    <location>
        <begin position="52"/>
        <end position="74"/>
    </location>
</feature>
<feature type="transmembrane region" description="Helical" evidence="6">
    <location>
        <begin position="23"/>
        <end position="46"/>
    </location>
</feature>
<keyword evidence="5" id="KW-0968">Cytoplasmic vesicle</keyword>
<protein>
    <recommendedName>
        <fullName evidence="9">Vacuolar ATPase assembly integral membrane protein VMA21</fullName>
    </recommendedName>
</protein>
<dbReference type="EMBL" id="KL198017">
    <property type="protein sequence ID" value="KDQ21076.1"/>
    <property type="molecule type" value="Genomic_DNA"/>
</dbReference>
<evidence type="ECO:0000256" key="3">
    <source>
        <dbReference type="ARBA" id="ARBA00022989"/>
    </source>
</evidence>
<evidence type="ECO:0000256" key="1">
    <source>
        <dbReference type="ARBA" id="ARBA00022692"/>
    </source>
</evidence>
<dbReference type="AlphaFoldDB" id="A0A067NBB2"/>
<evidence type="ECO:0000256" key="6">
    <source>
        <dbReference type="SAM" id="Phobius"/>
    </source>
</evidence>
<evidence type="ECO:0000256" key="5">
    <source>
        <dbReference type="ARBA" id="ARBA00023329"/>
    </source>
</evidence>
<dbReference type="FunCoup" id="A0A067NBB2">
    <property type="interactions" value="82"/>
</dbReference>
<dbReference type="InterPro" id="IPR019013">
    <property type="entry name" value="Vma21"/>
</dbReference>
<sequence length="96" mass="10409">MATNVAASHVMNRTADGSILTKLLTFSIALAIAPIGSYFISIWYIFKGNSVYAALIAIVASNLVLAAFIFASVLEDNDARKNHQAVVNEFESKKMK</sequence>
<evidence type="ECO:0000256" key="2">
    <source>
        <dbReference type="ARBA" id="ARBA00022824"/>
    </source>
</evidence>
<organism evidence="7 8">
    <name type="scientific">Botryobasidium botryosum (strain FD-172 SS1)</name>
    <dbReference type="NCBI Taxonomy" id="930990"/>
    <lineage>
        <taxon>Eukaryota</taxon>
        <taxon>Fungi</taxon>
        <taxon>Dikarya</taxon>
        <taxon>Basidiomycota</taxon>
        <taxon>Agaricomycotina</taxon>
        <taxon>Agaricomycetes</taxon>
        <taxon>Cantharellales</taxon>
        <taxon>Botryobasidiaceae</taxon>
        <taxon>Botryobasidium</taxon>
    </lineage>
</organism>
<evidence type="ECO:0008006" key="9">
    <source>
        <dbReference type="Google" id="ProtNLM"/>
    </source>
</evidence>
<dbReference type="HOGENOM" id="CLU_154717_0_0_1"/>
<dbReference type="GO" id="GO:0070072">
    <property type="term" value="P:vacuolar proton-transporting V-type ATPase complex assembly"/>
    <property type="evidence" value="ECO:0007669"/>
    <property type="project" value="InterPro"/>
</dbReference>
<dbReference type="OrthoDB" id="160405at2759"/>
<proteinExistence type="predicted"/>
<keyword evidence="4 6" id="KW-0472">Membrane</keyword>
<keyword evidence="3 6" id="KW-1133">Transmembrane helix</keyword>
<name>A0A067NBB2_BOTB1</name>